<keyword evidence="3" id="KW-0233">DNA recombination</keyword>
<protein>
    <submittedName>
        <fullName evidence="6">Integrase arm-type DNA-binding domain-containing protein</fullName>
    </submittedName>
</protein>
<evidence type="ECO:0000256" key="2">
    <source>
        <dbReference type="ARBA" id="ARBA00022908"/>
    </source>
</evidence>
<gene>
    <name evidence="6" type="ORF">OVY01_11715</name>
</gene>
<dbReference type="Gene3D" id="3.30.160.390">
    <property type="entry name" value="Integrase, DNA-binding domain"/>
    <property type="match status" value="1"/>
</dbReference>
<feature type="region of interest" description="Disordered" evidence="4">
    <location>
        <begin position="595"/>
        <end position="624"/>
    </location>
</feature>
<sequence length="624" mass="71326">MRIDAGFNRHMPPSARTKKYAQRMLDNVKCVWNTLVGIHALFPEYTLMKLKLTSQIATNANVDRIPIEGEPVAKWPPNPGRKAYIITDASSDVPTGFGLKVTSGSSTYIVQRRVRASGPGAVIRATIGKVVDFTLQQARNRARELAHEIQKTGRAPGPSKRARESRDLTLGEVFELYRTELLTRKKPAKVNSFRSLDKAVRKLEPWLNKRVNELYDDVVIERFDEIANTARTTAEQTMRWASTAVDFAIERDRRIALRASTAPVLNYNPFGVLRGKYRSRQELEEQIKEHGKRAPLSLDKSLGPWLQAIFKRRGHNRTGCDYLLLATLWGCRSAEASDLMWRDKISEEMAKHVSFIDLDRRLVLLRDTKNGLNHTLPLAHAATKILRQRQQIRDEEAARDRDPFRRAARIQWVFPPSSVSRLRKSPHYKDSKSLRAYLCRDAGIIKWSIKTDPNGNRFQVPVPALGMHDLRRTFAGVTDALHLTEETTKRFLNHFVNARSQTDQRIELRDALTPNVAHTLMNTRDLSNVTNRYTEVEEGRLREAMQSIETTILTRCPALYNLLMTPDYPPMQVWVPTPLEWPKPRASIEVRDVPPELWRKHGVSGSPKGEDDCSEEDDEHDVDA</sequence>
<dbReference type="InterPro" id="IPR011010">
    <property type="entry name" value="DNA_brk_join_enz"/>
</dbReference>
<keyword evidence="7" id="KW-1185">Reference proteome</keyword>
<keyword evidence="6" id="KW-0238">DNA-binding</keyword>
<dbReference type="EMBL" id="JAPMXC010000001">
    <property type="protein sequence ID" value="MCY0387891.1"/>
    <property type="molecule type" value="Genomic_DNA"/>
</dbReference>
<evidence type="ECO:0000256" key="4">
    <source>
        <dbReference type="SAM" id="MobiDB-lite"/>
    </source>
</evidence>
<dbReference type="InterPro" id="IPR025166">
    <property type="entry name" value="Integrase_DNA_bind_dom"/>
</dbReference>
<name>A0ABT3ZMW1_9BURK</name>
<accession>A0ABT3ZMW1</accession>
<feature type="compositionally biased region" description="Acidic residues" evidence="4">
    <location>
        <begin position="612"/>
        <end position="624"/>
    </location>
</feature>
<evidence type="ECO:0000256" key="3">
    <source>
        <dbReference type="ARBA" id="ARBA00023172"/>
    </source>
</evidence>
<dbReference type="InterPro" id="IPR013762">
    <property type="entry name" value="Integrase-like_cat_sf"/>
</dbReference>
<comment type="caution">
    <text evidence="6">The sequence shown here is derived from an EMBL/GenBank/DDBJ whole genome shotgun (WGS) entry which is preliminary data.</text>
</comment>
<reference evidence="6" key="1">
    <citation type="submission" date="2022-11" db="EMBL/GenBank/DDBJ databases">
        <title>Robbsia betulipollinis sp. nov., isolated from pollen of birch (Betula pendula).</title>
        <authorList>
            <person name="Shi H."/>
            <person name="Ambika Manirajan B."/>
            <person name="Ratering S."/>
            <person name="Geissler-Plaum R."/>
            <person name="Schnell S."/>
        </authorList>
    </citation>
    <scope>NUCLEOTIDE SEQUENCE</scope>
    <source>
        <strain evidence="6">Bb-Pol-6</strain>
    </source>
</reference>
<dbReference type="Proteomes" id="UP001082899">
    <property type="component" value="Unassembled WGS sequence"/>
</dbReference>
<dbReference type="PANTHER" id="PTHR30629">
    <property type="entry name" value="PROPHAGE INTEGRASE"/>
    <property type="match status" value="1"/>
</dbReference>
<comment type="similarity">
    <text evidence="1">Belongs to the 'phage' integrase family.</text>
</comment>
<proteinExistence type="inferred from homology"/>
<dbReference type="PANTHER" id="PTHR30629:SF2">
    <property type="entry name" value="PROPHAGE INTEGRASE INTS-RELATED"/>
    <property type="match status" value="1"/>
</dbReference>
<dbReference type="RefSeq" id="WP_267847600.1">
    <property type="nucleotide sequence ID" value="NZ_JAPMXC010000001.1"/>
</dbReference>
<feature type="domain" description="Integrase DNA-binding" evidence="5">
    <location>
        <begin position="95"/>
        <end position="162"/>
    </location>
</feature>
<evidence type="ECO:0000313" key="7">
    <source>
        <dbReference type="Proteomes" id="UP001082899"/>
    </source>
</evidence>
<evidence type="ECO:0000259" key="5">
    <source>
        <dbReference type="Pfam" id="PF13356"/>
    </source>
</evidence>
<dbReference type="Gene3D" id="1.10.443.10">
    <property type="entry name" value="Intergrase catalytic core"/>
    <property type="match status" value="1"/>
</dbReference>
<organism evidence="6 7">
    <name type="scientific">Robbsia betulipollinis</name>
    <dbReference type="NCBI Taxonomy" id="2981849"/>
    <lineage>
        <taxon>Bacteria</taxon>
        <taxon>Pseudomonadati</taxon>
        <taxon>Pseudomonadota</taxon>
        <taxon>Betaproteobacteria</taxon>
        <taxon>Burkholderiales</taxon>
        <taxon>Burkholderiaceae</taxon>
        <taxon>Robbsia</taxon>
    </lineage>
</organism>
<dbReference type="Pfam" id="PF13356">
    <property type="entry name" value="Arm-DNA-bind_3"/>
    <property type="match status" value="1"/>
</dbReference>
<dbReference type="SUPFAM" id="SSF56349">
    <property type="entry name" value="DNA breaking-rejoining enzymes"/>
    <property type="match status" value="1"/>
</dbReference>
<evidence type="ECO:0000256" key="1">
    <source>
        <dbReference type="ARBA" id="ARBA00008857"/>
    </source>
</evidence>
<dbReference type="InterPro" id="IPR038488">
    <property type="entry name" value="Integrase_DNA-bd_sf"/>
</dbReference>
<keyword evidence="2" id="KW-0229">DNA integration</keyword>
<dbReference type="InterPro" id="IPR050808">
    <property type="entry name" value="Phage_Integrase"/>
</dbReference>
<dbReference type="GO" id="GO:0003677">
    <property type="term" value="F:DNA binding"/>
    <property type="evidence" value="ECO:0007669"/>
    <property type="project" value="UniProtKB-KW"/>
</dbReference>
<evidence type="ECO:0000313" key="6">
    <source>
        <dbReference type="EMBL" id="MCY0387891.1"/>
    </source>
</evidence>